<evidence type="ECO:0000313" key="3">
    <source>
        <dbReference type="Proteomes" id="UP000187313"/>
    </source>
</evidence>
<keyword evidence="3" id="KW-1185">Reference proteome</keyword>
<sequence length="109" mass="12420">MTPERIKVIKKKLTALPPSSDAPISSEELCWLLAVLEESQQEQEYAKQQAIYWNDEAVKIKRQLVEAQQTIARQQEAMDRASDMMNHKHPAYRLLQDALLPAAEGSDKS</sequence>
<comment type="caution">
    <text evidence="2">The sequence shown here is derived from an EMBL/GenBank/DDBJ whole genome shotgun (WGS) entry which is preliminary data.</text>
</comment>
<keyword evidence="1" id="KW-0175">Coiled coil</keyword>
<reference evidence="2 3" key="1">
    <citation type="submission" date="2016-10" db="EMBL/GenBank/DDBJ databases">
        <title>Paenibacillus species isolates.</title>
        <authorList>
            <person name="Beno S.M."/>
        </authorList>
    </citation>
    <scope>NUCLEOTIDE SEQUENCE [LARGE SCALE GENOMIC DNA]</scope>
    <source>
        <strain evidence="2 3">FSL R5-0923</strain>
    </source>
</reference>
<protein>
    <submittedName>
        <fullName evidence="2">Uncharacterized protein</fullName>
    </submittedName>
</protein>
<dbReference type="Proteomes" id="UP000187313">
    <property type="component" value="Unassembled WGS sequence"/>
</dbReference>
<dbReference type="EMBL" id="MPTD01000002">
    <property type="protein sequence ID" value="OMD55279.1"/>
    <property type="molecule type" value="Genomic_DNA"/>
</dbReference>
<evidence type="ECO:0000313" key="2">
    <source>
        <dbReference type="EMBL" id="OMD55279.1"/>
    </source>
</evidence>
<gene>
    <name evidence="2" type="ORF">BSK51_04290</name>
</gene>
<accession>A0ABX3HXZ5</accession>
<dbReference type="RefSeq" id="WP_076298321.1">
    <property type="nucleotide sequence ID" value="NZ_MPTD01000002.1"/>
</dbReference>
<evidence type="ECO:0000256" key="1">
    <source>
        <dbReference type="SAM" id="Coils"/>
    </source>
</evidence>
<proteinExistence type="predicted"/>
<organism evidence="2 3">
    <name type="scientific">Paenibacillus odorifer</name>
    <dbReference type="NCBI Taxonomy" id="189426"/>
    <lineage>
        <taxon>Bacteria</taxon>
        <taxon>Bacillati</taxon>
        <taxon>Bacillota</taxon>
        <taxon>Bacilli</taxon>
        <taxon>Bacillales</taxon>
        <taxon>Paenibacillaceae</taxon>
        <taxon>Paenibacillus</taxon>
    </lineage>
</organism>
<feature type="coiled-coil region" evidence="1">
    <location>
        <begin position="57"/>
        <end position="84"/>
    </location>
</feature>
<name>A0ABX3HXZ5_9BACL</name>